<proteinExistence type="predicted"/>
<keyword evidence="3" id="KW-0863">Zinc-finger</keyword>
<dbReference type="Pfam" id="PF25403">
    <property type="entry name" value="zf-C2H2_ZFAND2"/>
    <property type="match status" value="1"/>
</dbReference>
<keyword evidence="1" id="KW-0479">Metal-binding</keyword>
<keyword evidence="4" id="KW-0862">Zinc</keyword>
<dbReference type="PANTHER" id="PTHR14677">
    <property type="entry name" value="ARSENITE INDUCUBLE RNA ASSOCIATED PROTEIN AIP-1-RELATED"/>
    <property type="match status" value="1"/>
</dbReference>
<dbReference type="Pfam" id="PF01428">
    <property type="entry name" value="zf-AN1"/>
    <property type="match status" value="3"/>
</dbReference>
<organism evidence="6 7">
    <name type="scientific">Operophtera brumata</name>
    <name type="common">Winter moth</name>
    <name type="synonym">Phalaena brumata</name>
    <dbReference type="NCBI Taxonomy" id="104452"/>
    <lineage>
        <taxon>Eukaryota</taxon>
        <taxon>Metazoa</taxon>
        <taxon>Ecdysozoa</taxon>
        <taxon>Arthropoda</taxon>
        <taxon>Hexapoda</taxon>
        <taxon>Insecta</taxon>
        <taxon>Pterygota</taxon>
        <taxon>Neoptera</taxon>
        <taxon>Endopterygota</taxon>
        <taxon>Lepidoptera</taxon>
        <taxon>Glossata</taxon>
        <taxon>Ditrysia</taxon>
        <taxon>Geometroidea</taxon>
        <taxon>Geometridae</taxon>
        <taxon>Larentiinae</taxon>
        <taxon>Operophtera</taxon>
    </lineage>
</organism>
<dbReference type="Proteomes" id="UP000037510">
    <property type="component" value="Unassembled WGS sequence"/>
</dbReference>
<dbReference type="GO" id="GO:0045047">
    <property type="term" value="P:protein targeting to ER"/>
    <property type="evidence" value="ECO:0007669"/>
    <property type="project" value="TreeGrafter"/>
</dbReference>
<feature type="domain" description="AN1-type" evidence="5">
    <location>
        <begin position="113"/>
        <end position="149"/>
    </location>
</feature>
<dbReference type="AlphaFoldDB" id="A0A0L7L7U1"/>
<evidence type="ECO:0000256" key="1">
    <source>
        <dbReference type="ARBA" id="ARBA00022723"/>
    </source>
</evidence>
<keyword evidence="2" id="KW-0677">Repeat</keyword>
<gene>
    <name evidence="6" type="ORF">OBRU01_10531</name>
</gene>
<dbReference type="Gene3D" id="4.10.1110.10">
    <property type="entry name" value="AN1-like Zinc finger"/>
    <property type="match status" value="3"/>
</dbReference>
<name>A0A0L7L7U1_OPEBR</name>
<dbReference type="GO" id="GO:0008270">
    <property type="term" value="F:zinc ion binding"/>
    <property type="evidence" value="ECO:0007669"/>
    <property type="project" value="UniProtKB-KW"/>
</dbReference>
<reference evidence="6 7" key="1">
    <citation type="journal article" date="2015" name="Genome Biol. Evol.">
        <title>The genome of winter moth (Operophtera brumata) provides a genomic perspective on sexual dimorphism and phenology.</title>
        <authorList>
            <person name="Derks M.F."/>
            <person name="Smit S."/>
            <person name="Salis L."/>
            <person name="Schijlen E."/>
            <person name="Bossers A."/>
            <person name="Mateman C."/>
            <person name="Pijl A.S."/>
            <person name="de Ridder D."/>
            <person name="Groenen M.A."/>
            <person name="Visser M.E."/>
            <person name="Megens H.J."/>
        </authorList>
    </citation>
    <scope>NUCLEOTIDE SEQUENCE [LARGE SCALE GENOMIC DNA]</scope>
    <source>
        <strain evidence="6">WM2013NL</strain>
        <tissue evidence="6">Head and thorax</tissue>
    </source>
</reference>
<keyword evidence="7" id="KW-1185">Reference proteome</keyword>
<dbReference type="GO" id="GO:0043161">
    <property type="term" value="P:proteasome-mediated ubiquitin-dependent protein catabolic process"/>
    <property type="evidence" value="ECO:0007669"/>
    <property type="project" value="TreeGrafter"/>
</dbReference>
<comment type="caution">
    <text evidence="6">The sequence shown here is derived from an EMBL/GenBank/DDBJ whole genome shotgun (WGS) entry which is preliminary data.</text>
</comment>
<accession>A0A0L7L7U1</accession>
<dbReference type="GO" id="GO:0005783">
    <property type="term" value="C:endoplasmic reticulum"/>
    <property type="evidence" value="ECO:0007669"/>
    <property type="project" value="TreeGrafter"/>
</dbReference>
<dbReference type="InterPro" id="IPR000058">
    <property type="entry name" value="Znf_AN1"/>
</dbReference>
<dbReference type="SMART" id="SM00154">
    <property type="entry name" value="ZnF_AN1"/>
    <property type="match status" value="3"/>
</dbReference>
<protein>
    <submittedName>
        <fullName evidence="6">Putative zinc finger, AN1 type domain 2B</fullName>
    </submittedName>
</protein>
<evidence type="ECO:0000259" key="5">
    <source>
        <dbReference type="SMART" id="SM00154"/>
    </source>
</evidence>
<feature type="non-terminal residue" evidence="6">
    <location>
        <position position="156"/>
    </location>
</feature>
<evidence type="ECO:0000256" key="2">
    <source>
        <dbReference type="ARBA" id="ARBA00022737"/>
    </source>
</evidence>
<dbReference type="InterPro" id="IPR057357">
    <property type="entry name" value="Znf-C2H2_ZFAND2A/B"/>
</dbReference>
<evidence type="ECO:0000313" key="7">
    <source>
        <dbReference type="Proteomes" id="UP000037510"/>
    </source>
</evidence>
<sequence length="156" mass="17229">AEHFAYVNHECPAPNTRDVQVPTCPLCGTVVPGRRGEPPDVATKEMVPLVCAECSLNYCLRHRHVTDHACEGKLAAKRRQAADVPLVCAECSLNYCLRHRHVTDHACEGKLAAKRRQAADVPLVCAECSLNYCLRHRHVTDHACEGKLAAKRRQAA</sequence>
<dbReference type="SUPFAM" id="SSF118310">
    <property type="entry name" value="AN1-like Zinc finger"/>
    <property type="match status" value="3"/>
</dbReference>
<dbReference type="PANTHER" id="PTHR14677:SF20">
    <property type="entry name" value="ZINC FINGER AN1-TYPE CONTAINING 2A-RELATED"/>
    <property type="match status" value="1"/>
</dbReference>
<feature type="domain" description="AN1-type" evidence="5">
    <location>
        <begin position="76"/>
        <end position="112"/>
    </location>
</feature>
<dbReference type="EMBL" id="JTDY01002430">
    <property type="protein sequence ID" value="KOB71430.1"/>
    <property type="molecule type" value="Genomic_DNA"/>
</dbReference>
<evidence type="ECO:0000256" key="3">
    <source>
        <dbReference type="ARBA" id="ARBA00022771"/>
    </source>
</evidence>
<evidence type="ECO:0000313" key="6">
    <source>
        <dbReference type="EMBL" id="KOB71430.1"/>
    </source>
</evidence>
<feature type="non-terminal residue" evidence="6">
    <location>
        <position position="1"/>
    </location>
</feature>
<feature type="domain" description="AN1-type" evidence="5">
    <location>
        <begin position="40"/>
        <end position="75"/>
    </location>
</feature>
<evidence type="ECO:0000256" key="4">
    <source>
        <dbReference type="ARBA" id="ARBA00022833"/>
    </source>
</evidence>
<dbReference type="InterPro" id="IPR035896">
    <property type="entry name" value="AN1-like_Znf"/>
</dbReference>
<dbReference type="STRING" id="104452.A0A0L7L7U1"/>